<evidence type="ECO:0000256" key="1">
    <source>
        <dbReference type="SAM" id="Phobius"/>
    </source>
</evidence>
<reference evidence="3" key="1">
    <citation type="submission" date="2016-02" db="EMBL/GenBank/DDBJ databases">
        <title>Draft genome sequence of Microdochium bolleyi, a fungal endophyte of beachgrass.</title>
        <authorList>
            <consortium name="DOE Joint Genome Institute"/>
            <person name="David A.S."/>
            <person name="May G."/>
            <person name="Haridas S."/>
            <person name="Lim J."/>
            <person name="Wang M."/>
            <person name="Labutti K."/>
            <person name="Lipzen A."/>
            <person name="Barry K."/>
            <person name="Grigoriev I.V."/>
        </authorList>
    </citation>
    <scope>NUCLEOTIDE SEQUENCE [LARGE SCALE GENOMIC DNA]</scope>
    <source>
        <strain evidence="3">J235TASD1</strain>
    </source>
</reference>
<dbReference type="AlphaFoldDB" id="A0A136JEC9"/>
<dbReference type="EMBL" id="KQ964246">
    <property type="protein sequence ID" value="KXJ95521.1"/>
    <property type="molecule type" value="Genomic_DNA"/>
</dbReference>
<feature type="transmembrane region" description="Helical" evidence="1">
    <location>
        <begin position="40"/>
        <end position="60"/>
    </location>
</feature>
<name>A0A136JEC9_9PEZI</name>
<evidence type="ECO:0000313" key="2">
    <source>
        <dbReference type="EMBL" id="KXJ95521.1"/>
    </source>
</evidence>
<accession>A0A136JEC9</accession>
<keyword evidence="1" id="KW-0472">Membrane</keyword>
<keyword evidence="3" id="KW-1185">Reference proteome</keyword>
<organism evidence="2 3">
    <name type="scientific">Microdochium bolleyi</name>
    <dbReference type="NCBI Taxonomy" id="196109"/>
    <lineage>
        <taxon>Eukaryota</taxon>
        <taxon>Fungi</taxon>
        <taxon>Dikarya</taxon>
        <taxon>Ascomycota</taxon>
        <taxon>Pezizomycotina</taxon>
        <taxon>Sordariomycetes</taxon>
        <taxon>Xylariomycetidae</taxon>
        <taxon>Xylariales</taxon>
        <taxon>Microdochiaceae</taxon>
        <taxon>Microdochium</taxon>
    </lineage>
</organism>
<keyword evidence="1" id="KW-1133">Transmembrane helix</keyword>
<sequence length="131" mass="15852">MYHMASSSRVELTICLNCKNNVRKPHARPRSFVRRYGYSVLARCLMVHILCLFYFIFIFYRCLRHFTSDCRLLYYAILTFKRYSHDLSKFHYSQVPIDPPRLWYYRLQIQSHPRCLVLSRPRPPSLTLPKS</sequence>
<dbReference type="Proteomes" id="UP000070501">
    <property type="component" value="Unassembled WGS sequence"/>
</dbReference>
<keyword evidence="1" id="KW-0812">Transmembrane</keyword>
<protein>
    <submittedName>
        <fullName evidence="2">Uncharacterized protein</fullName>
    </submittedName>
</protein>
<evidence type="ECO:0000313" key="3">
    <source>
        <dbReference type="Proteomes" id="UP000070501"/>
    </source>
</evidence>
<proteinExistence type="predicted"/>
<dbReference type="InParanoid" id="A0A136JEC9"/>
<gene>
    <name evidence="2" type="ORF">Micbo1qcDRAFT_27022</name>
</gene>